<dbReference type="AlphaFoldDB" id="A0A512PQE0"/>
<reference evidence="1 2" key="1">
    <citation type="submission" date="2019-07" db="EMBL/GenBank/DDBJ databases">
        <title>Whole genome shotgun sequence of Lactobacillus rapi NBRC 109618.</title>
        <authorList>
            <person name="Hosoyama A."/>
            <person name="Uohara A."/>
            <person name="Ohji S."/>
            <person name="Ichikawa N."/>
        </authorList>
    </citation>
    <scope>NUCLEOTIDE SEQUENCE [LARGE SCALE GENOMIC DNA]</scope>
    <source>
        <strain evidence="1 2">NBRC 109618</strain>
    </source>
</reference>
<dbReference type="EMBL" id="BKAM01000077">
    <property type="protein sequence ID" value="GEP73433.1"/>
    <property type="molecule type" value="Genomic_DNA"/>
</dbReference>
<organism evidence="1 2">
    <name type="scientific">Lentilactobacillus rapi</name>
    <dbReference type="NCBI Taxonomy" id="481723"/>
    <lineage>
        <taxon>Bacteria</taxon>
        <taxon>Bacillati</taxon>
        <taxon>Bacillota</taxon>
        <taxon>Bacilli</taxon>
        <taxon>Lactobacillales</taxon>
        <taxon>Lactobacillaceae</taxon>
        <taxon>Lentilactobacillus</taxon>
    </lineage>
</organism>
<comment type="caution">
    <text evidence="1">The sequence shown here is derived from an EMBL/GenBank/DDBJ whole genome shotgun (WGS) entry which is preliminary data.</text>
</comment>
<proteinExistence type="predicted"/>
<evidence type="ECO:0000313" key="2">
    <source>
        <dbReference type="Proteomes" id="UP000321569"/>
    </source>
</evidence>
<accession>A0A512PQE0</accession>
<gene>
    <name evidence="1" type="ORF">LRA02_23010</name>
</gene>
<dbReference type="RefSeq" id="WP_054749010.1">
    <property type="nucleotide sequence ID" value="NZ_BKAM01000077.1"/>
</dbReference>
<evidence type="ECO:0000313" key="1">
    <source>
        <dbReference type="EMBL" id="GEP73433.1"/>
    </source>
</evidence>
<dbReference type="STRING" id="1423795.FD12_GL002102"/>
<name>A0A512PQE0_9LACO</name>
<protein>
    <submittedName>
        <fullName evidence="1">Uncharacterized protein</fullName>
    </submittedName>
</protein>
<dbReference type="OrthoDB" id="2302022at2"/>
<dbReference type="Proteomes" id="UP000321569">
    <property type="component" value="Unassembled WGS sequence"/>
</dbReference>
<sequence length="72" mass="8156">MSNKLEILKEYQQASNKLSELKDQEAQSVHSQATGTSDTVVIRPQFGNEMKHLNQECMQLNMILEAMDASED</sequence>